<dbReference type="PANTHER" id="PTHR33442:SF1">
    <property type="entry name" value="TRANS-3-HYDROXY-L-PROLINE DEHYDRATASE"/>
    <property type="match status" value="1"/>
</dbReference>
<accession>A0A5Q4BIA9</accession>
<dbReference type="PANTHER" id="PTHR33442">
    <property type="entry name" value="TRANS-3-HYDROXY-L-PROLINE DEHYDRATASE"/>
    <property type="match status" value="1"/>
</dbReference>
<name>A0A5Q4BIA9_9PEZI</name>
<comment type="catalytic activity">
    <reaction evidence="1">
        <text>trans-3-hydroxy-L-proline = 1-pyrroline-2-carboxylate + H2O</text>
        <dbReference type="Rhea" id="RHEA:10320"/>
        <dbReference type="ChEBI" id="CHEBI:15377"/>
        <dbReference type="ChEBI" id="CHEBI:39785"/>
        <dbReference type="ChEBI" id="CHEBI:57938"/>
        <dbReference type="EC" id="4.2.1.77"/>
    </reaction>
</comment>
<dbReference type="EC" id="4.2.1.77" evidence="3"/>
<dbReference type="Proteomes" id="UP000326340">
    <property type="component" value="Unassembled WGS sequence"/>
</dbReference>
<evidence type="ECO:0000313" key="4">
    <source>
        <dbReference type="EMBL" id="TQN66299.1"/>
    </source>
</evidence>
<dbReference type="Gene3D" id="3.10.310.10">
    <property type="entry name" value="Diaminopimelate Epimerase, Chain A, domain 1"/>
    <property type="match status" value="2"/>
</dbReference>
<comment type="similarity">
    <text evidence="2">Belongs to the proline racemase family.</text>
</comment>
<dbReference type="EMBL" id="PUHP01001257">
    <property type="protein sequence ID" value="TQN66299.1"/>
    <property type="molecule type" value="Genomic_DNA"/>
</dbReference>
<gene>
    <name evidence="4" type="primary">L3HYPDH</name>
    <name evidence="4" type="ORF">CSHISOI_08916</name>
</gene>
<dbReference type="SFLD" id="SFLDS00028">
    <property type="entry name" value="Proline_Racemase"/>
    <property type="match status" value="1"/>
</dbReference>
<evidence type="ECO:0000256" key="3">
    <source>
        <dbReference type="ARBA" id="ARBA00013105"/>
    </source>
</evidence>
<proteinExistence type="inferred from homology"/>
<dbReference type="AlphaFoldDB" id="A0A5Q4BIA9"/>
<sequence>MGVPSFLRPLVGSEIRTVEMHTSGEPARIVYAGYPDIPGTLLEQRSLARSRLDHVRRSIVYEPRGHRDMYAAVLRPRTELVDEGRAHMGALFLTHEGYGVMCGHATVALGRFLVDCDDETVFPRRGDLEFDEERRQVEVRLHAPVGLVRVTVPTVMVDGAWRTDTSRRVTFLSVPTLATAVDLSVSIPPSMRWAELGGDGGDGGGGGAQVTVDVGFGGAFYAVVRASALGFPASLAKPDIEGLSNAAKRLKQAFNASPDLRARLHNPDDGDPQYVYGVMVTDAGSGDEAPAAPGSGGAETGLYFFGDQQIDRSPTGSVVQARVALAVAKGERKTGESWTYHSLVSRAVGGYGSAFVGTPVDEVEVGGSKAWRVEVSGRAFYVGSSAFVAEEEDDVGRGFSFQSLGLGKLRGDHDGDERARWGKARME</sequence>
<protein>
    <recommendedName>
        <fullName evidence="3">trans-L-3-hydroxyproline dehydratase</fullName>
        <ecNumber evidence="3">4.2.1.77</ecNumber>
    </recommendedName>
</protein>
<evidence type="ECO:0000313" key="5">
    <source>
        <dbReference type="Proteomes" id="UP000326340"/>
    </source>
</evidence>
<organism evidence="4 5">
    <name type="scientific">Colletotrichum shisoi</name>
    <dbReference type="NCBI Taxonomy" id="2078593"/>
    <lineage>
        <taxon>Eukaryota</taxon>
        <taxon>Fungi</taxon>
        <taxon>Dikarya</taxon>
        <taxon>Ascomycota</taxon>
        <taxon>Pezizomycotina</taxon>
        <taxon>Sordariomycetes</taxon>
        <taxon>Hypocreomycetidae</taxon>
        <taxon>Glomerellales</taxon>
        <taxon>Glomerellaceae</taxon>
        <taxon>Colletotrichum</taxon>
        <taxon>Colletotrichum destructivum species complex</taxon>
    </lineage>
</organism>
<evidence type="ECO:0000256" key="2">
    <source>
        <dbReference type="ARBA" id="ARBA00007529"/>
    </source>
</evidence>
<reference evidence="4 5" key="1">
    <citation type="journal article" date="2019" name="Sci. Rep.">
        <title>Colletotrichum shisoi sp. nov., an anthracnose pathogen of Perilla frutescens in Japan: molecular phylogenetic, morphological and genomic evidence.</title>
        <authorList>
            <person name="Gan P."/>
            <person name="Tsushima A."/>
            <person name="Hiroyama R."/>
            <person name="Narusaka M."/>
            <person name="Takano Y."/>
            <person name="Narusaka Y."/>
            <person name="Kawaradani M."/>
            <person name="Damm U."/>
            <person name="Shirasu K."/>
        </authorList>
    </citation>
    <scope>NUCLEOTIDE SEQUENCE [LARGE SCALE GENOMIC DNA]</scope>
    <source>
        <strain evidence="4 5">PG-2018a</strain>
    </source>
</reference>
<dbReference type="OrthoDB" id="6409228at2759"/>
<keyword evidence="5" id="KW-1185">Reference proteome</keyword>
<evidence type="ECO:0000256" key="1">
    <source>
        <dbReference type="ARBA" id="ARBA00001148"/>
    </source>
</evidence>
<comment type="caution">
    <text evidence="4">The sequence shown here is derived from an EMBL/GenBank/DDBJ whole genome shotgun (WGS) entry which is preliminary data.</text>
</comment>
<dbReference type="Pfam" id="PF05544">
    <property type="entry name" value="Pro_racemase"/>
    <property type="match status" value="1"/>
</dbReference>
<dbReference type="SUPFAM" id="SSF54506">
    <property type="entry name" value="Diaminopimelate epimerase-like"/>
    <property type="match status" value="1"/>
</dbReference>
<dbReference type="GO" id="GO:0050346">
    <property type="term" value="F:trans-L-3-hydroxyproline dehydratase activity"/>
    <property type="evidence" value="ECO:0007669"/>
    <property type="project" value="UniProtKB-EC"/>
</dbReference>
<dbReference type="InterPro" id="IPR008794">
    <property type="entry name" value="Pro_racemase_fam"/>
</dbReference>